<evidence type="ECO:0000256" key="6">
    <source>
        <dbReference type="SAM" id="SignalP"/>
    </source>
</evidence>
<dbReference type="PROSITE" id="PS51257">
    <property type="entry name" value="PROKAR_LIPOPROTEIN"/>
    <property type="match status" value="1"/>
</dbReference>
<proteinExistence type="inferred from homology"/>
<evidence type="ECO:0000256" key="1">
    <source>
        <dbReference type="ARBA" id="ARBA00004196"/>
    </source>
</evidence>
<evidence type="ECO:0000313" key="8">
    <source>
        <dbReference type="EMBL" id="RKD24524.1"/>
    </source>
</evidence>
<dbReference type="OrthoDB" id="2241086at2"/>
<dbReference type="InterPro" id="IPR002491">
    <property type="entry name" value="ABC_transptr_periplasmic_BD"/>
</dbReference>
<evidence type="ECO:0000256" key="4">
    <source>
        <dbReference type="ARBA" id="ARBA00022729"/>
    </source>
</evidence>
<feature type="signal peptide" evidence="6">
    <location>
        <begin position="1"/>
        <end position="21"/>
    </location>
</feature>
<comment type="caution">
    <text evidence="8">The sequence shown here is derived from an EMBL/GenBank/DDBJ whole genome shotgun (WGS) entry which is preliminary data.</text>
</comment>
<comment type="subcellular location">
    <subcellularLocation>
        <location evidence="1">Cell envelope</location>
    </subcellularLocation>
</comment>
<dbReference type="EMBL" id="MCHY01000008">
    <property type="protein sequence ID" value="RKD24524.1"/>
    <property type="molecule type" value="Genomic_DNA"/>
</dbReference>
<evidence type="ECO:0000313" key="9">
    <source>
        <dbReference type="Proteomes" id="UP000284219"/>
    </source>
</evidence>
<reference evidence="8 9" key="1">
    <citation type="submission" date="2016-08" db="EMBL/GenBank/DDBJ databases">
        <title>Novel Firmicute Genomes.</title>
        <authorList>
            <person name="Poppleton D.I."/>
            <person name="Gribaldo S."/>
        </authorList>
    </citation>
    <scope>NUCLEOTIDE SEQUENCE [LARGE SCALE GENOMIC DNA]</scope>
    <source>
        <strain evidence="8 9">RAOx-1</strain>
    </source>
</reference>
<evidence type="ECO:0000256" key="3">
    <source>
        <dbReference type="ARBA" id="ARBA00022448"/>
    </source>
</evidence>
<dbReference type="PANTHER" id="PTHR30532">
    <property type="entry name" value="IRON III DICITRATE-BINDING PERIPLASMIC PROTEIN"/>
    <property type="match status" value="1"/>
</dbReference>
<dbReference type="InterPro" id="IPR051313">
    <property type="entry name" value="Bact_iron-sidero_bind"/>
</dbReference>
<dbReference type="CDD" id="cd01138">
    <property type="entry name" value="FeuA"/>
    <property type="match status" value="1"/>
</dbReference>
<feature type="region of interest" description="Disordered" evidence="5">
    <location>
        <begin position="24"/>
        <end position="43"/>
    </location>
</feature>
<dbReference type="AlphaFoldDB" id="A0A419SKI1"/>
<keyword evidence="9" id="KW-1185">Reference proteome</keyword>
<dbReference type="Proteomes" id="UP000284219">
    <property type="component" value="Unassembled WGS sequence"/>
</dbReference>
<name>A0A419SKI1_9BACL</name>
<organism evidence="8 9">
    <name type="scientific">Ammoniphilus oxalaticus</name>
    <dbReference type="NCBI Taxonomy" id="66863"/>
    <lineage>
        <taxon>Bacteria</taxon>
        <taxon>Bacillati</taxon>
        <taxon>Bacillota</taxon>
        <taxon>Bacilli</taxon>
        <taxon>Bacillales</taxon>
        <taxon>Paenibacillaceae</taxon>
        <taxon>Aneurinibacillus group</taxon>
        <taxon>Ammoniphilus</taxon>
    </lineage>
</organism>
<dbReference type="GO" id="GO:1901678">
    <property type="term" value="P:iron coordination entity transport"/>
    <property type="evidence" value="ECO:0007669"/>
    <property type="project" value="UniProtKB-ARBA"/>
</dbReference>
<evidence type="ECO:0000259" key="7">
    <source>
        <dbReference type="PROSITE" id="PS50983"/>
    </source>
</evidence>
<protein>
    <submittedName>
        <fullName evidence="8">ABC transporter substrate-binding protein</fullName>
    </submittedName>
</protein>
<evidence type="ECO:0000256" key="2">
    <source>
        <dbReference type="ARBA" id="ARBA00008814"/>
    </source>
</evidence>
<dbReference type="RefSeq" id="WP_120189818.1">
    <property type="nucleotide sequence ID" value="NZ_MCHY01000008.1"/>
</dbReference>
<dbReference type="PROSITE" id="PS50983">
    <property type="entry name" value="FE_B12_PBP"/>
    <property type="match status" value="1"/>
</dbReference>
<dbReference type="Gene3D" id="3.40.50.1980">
    <property type="entry name" value="Nitrogenase molybdenum iron protein domain"/>
    <property type="match status" value="2"/>
</dbReference>
<comment type="similarity">
    <text evidence="2">Belongs to the bacterial solute-binding protein 8 family.</text>
</comment>
<evidence type="ECO:0000256" key="5">
    <source>
        <dbReference type="SAM" id="MobiDB-lite"/>
    </source>
</evidence>
<keyword evidence="4 6" id="KW-0732">Signal</keyword>
<dbReference type="PANTHER" id="PTHR30532:SF26">
    <property type="entry name" value="IRON(3+)-HYDROXAMATE-BINDING PROTEIN FHUD"/>
    <property type="match status" value="1"/>
</dbReference>
<dbReference type="SUPFAM" id="SSF53807">
    <property type="entry name" value="Helical backbone' metal receptor"/>
    <property type="match status" value="1"/>
</dbReference>
<feature type="domain" description="Fe/B12 periplasmic-binding" evidence="7">
    <location>
        <begin position="59"/>
        <end position="309"/>
    </location>
</feature>
<dbReference type="Pfam" id="PF01497">
    <property type="entry name" value="Peripla_BP_2"/>
    <property type="match status" value="1"/>
</dbReference>
<accession>A0A419SKI1</accession>
<feature type="chain" id="PRO_5019103463" evidence="6">
    <location>
        <begin position="22"/>
        <end position="309"/>
    </location>
</feature>
<dbReference type="GO" id="GO:0030288">
    <property type="term" value="C:outer membrane-bounded periplasmic space"/>
    <property type="evidence" value="ECO:0007669"/>
    <property type="project" value="TreeGrafter"/>
</dbReference>
<feature type="compositionally biased region" description="Polar residues" evidence="5">
    <location>
        <begin position="26"/>
        <end position="43"/>
    </location>
</feature>
<keyword evidence="3" id="KW-0813">Transport</keyword>
<gene>
    <name evidence="8" type="ORF">BEP19_09070</name>
</gene>
<sequence length="309" mass="34361">MKRNWLVVMMLFILVVSTACGKEPNNRNNAVSSPNSNGADTITYQSEQGPIQVPANPERIVALTNAPNVLALGGTLVGVDQWSKKNPLFTKKLEEVEIVSGTDLERITAQNPDLIIVGAELKNIAEMSKIAPTVVYTWGKNDYLTQHLEIGRLINKEDEARAWIDDFEQRAAAVGNEIKAQLGDAFTVSVFETDGKSFYVFGDKWARGTEILYQTMKLQMPDSVKKDALGSGYYTLSQEVLPEYAGDYIVLSRDLDSEASFMDSEIWQRIPAVQNNRVIEIDTKASTYSDPITLEHLLSIFKTAFLGEN</sequence>